<feature type="transmembrane region" description="Helical" evidence="2">
    <location>
        <begin position="48"/>
        <end position="67"/>
    </location>
</feature>
<dbReference type="HOGENOM" id="CLU_982496_0_0_11"/>
<protein>
    <submittedName>
        <fullName evidence="3">Uncharacterized protein</fullName>
    </submittedName>
</protein>
<keyword evidence="2" id="KW-0472">Membrane</keyword>
<keyword evidence="4" id="KW-1185">Reference proteome</keyword>
<dbReference type="KEGG" id="cwo:Cwoe_5049"/>
<keyword evidence="2" id="KW-0812">Transmembrane</keyword>
<proteinExistence type="predicted"/>
<reference evidence="3 4" key="1">
    <citation type="journal article" date="2010" name="Stand. Genomic Sci.">
        <title>Complete genome sequence of Conexibacter woesei type strain (ID131577).</title>
        <authorList>
            <person name="Pukall R."/>
            <person name="Lapidus A."/>
            <person name="Glavina Del Rio T."/>
            <person name="Copeland A."/>
            <person name="Tice H."/>
            <person name="Cheng J.-F."/>
            <person name="Lucas S."/>
            <person name="Chen F."/>
            <person name="Nolan M."/>
            <person name="Bruce D."/>
            <person name="Goodwin L."/>
            <person name="Pitluck S."/>
            <person name="Mavromatis K."/>
            <person name="Ivanova N."/>
            <person name="Ovchinnikova G."/>
            <person name="Pati A."/>
            <person name="Chen A."/>
            <person name="Palaniappan K."/>
            <person name="Land M."/>
            <person name="Hauser L."/>
            <person name="Chang Y.-J."/>
            <person name="Jeffries C.D."/>
            <person name="Chain P."/>
            <person name="Meincke L."/>
            <person name="Sims D."/>
            <person name="Brettin T."/>
            <person name="Detter J.C."/>
            <person name="Rohde M."/>
            <person name="Goeker M."/>
            <person name="Bristow J."/>
            <person name="Eisen J.A."/>
            <person name="Markowitz V."/>
            <person name="Kyrpides N.C."/>
            <person name="Klenk H.-P."/>
            <person name="Hugenholtz P."/>
        </authorList>
    </citation>
    <scope>NUCLEOTIDE SEQUENCE [LARGE SCALE GENOMIC DNA]</scope>
    <source>
        <strain evidence="4">DSM 14684 / CIP 108061 / JCM 11494 / NBRC 100937 / ID131577</strain>
    </source>
</reference>
<dbReference type="AlphaFoldDB" id="D3FD68"/>
<evidence type="ECO:0000256" key="1">
    <source>
        <dbReference type="SAM" id="MobiDB-lite"/>
    </source>
</evidence>
<evidence type="ECO:0000256" key="2">
    <source>
        <dbReference type="SAM" id="Phobius"/>
    </source>
</evidence>
<dbReference type="EMBL" id="CP001854">
    <property type="protein sequence ID" value="ADB53460.1"/>
    <property type="molecule type" value="Genomic_DNA"/>
</dbReference>
<dbReference type="eggNOG" id="ENOG50339BQ">
    <property type="taxonomic scope" value="Bacteria"/>
</dbReference>
<feature type="region of interest" description="Disordered" evidence="1">
    <location>
        <begin position="21"/>
        <end position="41"/>
    </location>
</feature>
<keyword evidence="2" id="KW-1133">Transmembrane helix</keyword>
<feature type="compositionally biased region" description="Low complexity" evidence="1">
    <location>
        <begin position="222"/>
        <end position="246"/>
    </location>
</feature>
<accession>D3FD68</accession>
<dbReference type="Proteomes" id="UP000008229">
    <property type="component" value="Chromosome"/>
</dbReference>
<dbReference type="OrthoDB" id="3699588at2"/>
<organism evidence="3 4">
    <name type="scientific">Conexibacter woesei (strain DSM 14684 / CCUG 47730 / CIP 108061 / JCM 11494 / NBRC 100937 / ID131577)</name>
    <dbReference type="NCBI Taxonomy" id="469383"/>
    <lineage>
        <taxon>Bacteria</taxon>
        <taxon>Bacillati</taxon>
        <taxon>Actinomycetota</taxon>
        <taxon>Thermoleophilia</taxon>
        <taxon>Solirubrobacterales</taxon>
        <taxon>Conexibacteraceae</taxon>
        <taxon>Conexibacter</taxon>
    </lineage>
</organism>
<gene>
    <name evidence="3" type="ordered locus">Cwoe_5049</name>
</gene>
<feature type="compositionally biased region" description="Gly residues" evidence="1">
    <location>
        <begin position="274"/>
        <end position="283"/>
    </location>
</feature>
<name>D3FD68_CONWI</name>
<sequence length="283" mass="27735">MTTPDERFEERLLSELRHVVAERPAPAPPGAAATGPPRRTPRLTRSRLAIGAAATAAATAVAAVVLASGGTSTPAYAVEPTADGSVTVEINSLRDAAGLEQKLREAGIPAVVDYVPEGEMCRADRSRAPVARERGAVRGGPPSMGVELRDGSARFTIARGSVKSDETLVIASSVGQGVSSVATTIADGPVPPCELVDAGTSGGAATIEAIPIPPGGEGAGGAVPASPAEPSLQEAPEAGSGAAGPSMQVGPEAGTDRAGPNTEVAPQAGTDGAAAGGTSSGGK</sequence>
<evidence type="ECO:0000313" key="4">
    <source>
        <dbReference type="Proteomes" id="UP000008229"/>
    </source>
</evidence>
<dbReference type="STRING" id="469383.Cwoe_5049"/>
<dbReference type="RefSeq" id="WP_012936511.1">
    <property type="nucleotide sequence ID" value="NC_013739.1"/>
</dbReference>
<evidence type="ECO:0000313" key="3">
    <source>
        <dbReference type="EMBL" id="ADB53460.1"/>
    </source>
</evidence>
<reference evidence="4" key="2">
    <citation type="submission" date="2010-01" db="EMBL/GenBank/DDBJ databases">
        <title>The complete genome of Conexibacter woesei DSM 14684.</title>
        <authorList>
            <consortium name="US DOE Joint Genome Institute (JGI-PGF)"/>
            <person name="Lucas S."/>
            <person name="Copeland A."/>
            <person name="Lapidus A."/>
            <person name="Glavina del Rio T."/>
            <person name="Dalin E."/>
            <person name="Tice H."/>
            <person name="Bruce D."/>
            <person name="Goodwin L."/>
            <person name="Pitluck S."/>
            <person name="Kyrpides N."/>
            <person name="Mavromatis K."/>
            <person name="Ivanova N."/>
            <person name="Mikhailova N."/>
            <person name="Chertkov O."/>
            <person name="Brettin T."/>
            <person name="Detter J.C."/>
            <person name="Han C."/>
            <person name="Larimer F."/>
            <person name="Land M."/>
            <person name="Hauser L."/>
            <person name="Markowitz V."/>
            <person name="Cheng J.-F."/>
            <person name="Hugenholtz P."/>
            <person name="Woyke T."/>
            <person name="Wu D."/>
            <person name="Pukall R."/>
            <person name="Steenblock K."/>
            <person name="Schneider S."/>
            <person name="Klenk H.-P."/>
            <person name="Eisen J.A."/>
        </authorList>
    </citation>
    <scope>NUCLEOTIDE SEQUENCE [LARGE SCALE GENOMIC DNA]</scope>
    <source>
        <strain evidence="4">DSM 14684 / CIP 108061 / JCM 11494 / NBRC 100937 / ID131577</strain>
    </source>
</reference>
<feature type="region of interest" description="Disordered" evidence="1">
    <location>
        <begin position="206"/>
        <end position="283"/>
    </location>
</feature>